<dbReference type="GO" id="GO:0005524">
    <property type="term" value="F:ATP binding"/>
    <property type="evidence" value="ECO:0007669"/>
    <property type="project" value="UniProtKB-KW"/>
</dbReference>
<dbReference type="InterPro" id="IPR050763">
    <property type="entry name" value="ABC_transporter_ATP-binding"/>
</dbReference>
<evidence type="ECO:0000313" key="5">
    <source>
        <dbReference type="EMBL" id="KUG19955.1"/>
    </source>
</evidence>
<dbReference type="SMART" id="SM00382">
    <property type="entry name" value="AAA"/>
    <property type="match status" value="1"/>
</dbReference>
<dbReference type="Gene3D" id="3.40.50.300">
    <property type="entry name" value="P-loop containing nucleotide triphosphate hydrolases"/>
    <property type="match status" value="1"/>
</dbReference>
<dbReference type="SUPFAM" id="SSF52540">
    <property type="entry name" value="P-loop containing nucleoside triphosphate hydrolases"/>
    <property type="match status" value="1"/>
</dbReference>
<dbReference type="CDD" id="cd03230">
    <property type="entry name" value="ABC_DR_subfamily_A"/>
    <property type="match status" value="1"/>
</dbReference>
<dbReference type="InterPro" id="IPR003439">
    <property type="entry name" value="ABC_transporter-like_ATP-bd"/>
</dbReference>
<dbReference type="PANTHER" id="PTHR42711:SF18">
    <property type="entry name" value="ABC TRANSPORTER, ATP-BINDING PROTEIN"/>
    <property type="match status" value="1"/>
</dbReference>
<evidence type="ECO:0000256" key="3">
    <source>
        <dbReference type="ARBA" id="ARBA00022840"/>
    </source>
</evidence>
<dbReference type="InterPro" id="IPR003593">
    <property type="entry name" value="AAA+_ATPase"/>
</dbReference>
<proteinExistence type="predicted"/>
<keyword evidence="2" id="KW-0547">Nucleotide-binding</keyword>
<dbReference type="Pfam" id="PF00005">
    <property type="entry name" value="ABC_tran"/>
    <property type="match status" value="1"/>
</dbReference>
<gene>
    <name evidence="5" type="ORF">ASZ90_010319</name>
</gene>
<evidence type="ECO:0000256" key="2">
    <source>
        <dbReference type="ARBA" id="ARBA00022741"/>
    </source>
</evidence>
<protein>
    <submittedName>
        <fullName evidence="5">Abc transporter, atp-binding protein</fullName>
    </submittedName>
</protein>
<keyword evidence="1" id="KW-0813">Transport</keyword>
<name>A0A0W8FI22_9ZZZZ</name>
<dbReference type="PROSITE" id="PS50893">
    <property type="entry name" value="ABC_TRANSPORTER_2"/>
    <property type="match status" value="1"/>
</dbReference>
<dbReference type="PANTHER" id="PTHR42711">
    <property type="entry name" value="ABC TRANSPORTER ATP-BINDING PROTEIN"/>
    <property type="match status" value="1"/>
</dbReference>
<sequence length="314" mass="33717">MVSAICTDGLTRTFGMLTAVDGVSLDVEEGEVFGVLGPNAAGKTTLIRLINGVLTPTRGKASVYGKDAAREGTAVRAMTGVLTESPSHYERLTGRQNLTFYARLYGLPEPDVAGSVAGRLTLFGLEARADDLVGGYSKGMKQRLALARALIHDPKVLFLDEPTAGLDPEASRQVNDMIRGLAESGGRTVFLCTHNLHEAQSLCDRVAMLNQGRILATGSIRELSEQLWQATPVEIEFLTPPPEAVLTHLSAMQGVTLIDRGDVSLTLRVSQKEVVPAVVASAVANSGRVLRVSPREYSLEEIYFAIQRGREAAE</sequence>
<dbReference type="InterPro" id="IPR027417">
    <property type="entry name" value="P-loop_NTPase"/>
</dbReference>
<organism evidence="5">
    <name type="scientific">hydrocarbon metagenome</name>
    <dbReference type="NCBI Taxonomy" id="938273"/>
    <lineage>
        <taxon>unclassified sequences</taxon>
        <taxon>metagenomes</taxon>
        <taxon>ecological metagenomes</taxon>
    </lineage>
</organism>
<reference evidence="5" key="1">
    <citation type="journal article" date="2015" name="Proc. Natl. Acad. Sci. U.S.A.">
        <title>Networks of energetic and metabolic interactions define dynamics in microbial communities.</title>
        <authorList>
            <person name="Embree M."/>
            <person name="Liu J.K."/>
            <person name="Al-Bassam M.M."/>
            <person name="Zengler K."/>
        </authorList>
    </citation>
    <scope>NUCLEOTIDE SEQUENCE</scope>
</reference>
<dbReference type="AlphaFoldDB" id="A0A0W8FI22"/>
<comment type="caution">
    <text evidence="5">The sequence shown here is derived from an EMBL/GenBank/DDBJ whole genome shotgun (WGS) entry which is preliminary data.</text>
</comment>
<dbReference type="PROSITE" id="PS00211">
    <property type="entry name" value="ABC_TRANSPORTER_1"/>
    <property type="match status" value="1"/>
</dbReference>
<dbReference type="EMBL" id="LNQE01001242">
    <property type="protein sequence ID" value="KUG19955.1"/>
    <property type="molecule type" value="Genomic_DNA"/>
</dbReference>
<keyword evidence="3 5" id="KW-0067">ATP-binding</keyword>
<evidence type="ECO:0000259" key="4">
    <source>
        <dbReference type="PROSITE" id="PS50893"/>
    </source>
</evidence>
<accession>A0A0W8FI22</accession>
<dbReference type="InterPro" id="IPR017871">
    <property type="entry name" value="ABC_transporter-like_CS"/>
</dbReference>
<dbReference type="GO" id="GO:0016887">
    <property type="term" value="F:ATP hydrolysis activity"/>
    <property type="evidence" value="ECO:0007669"/>
    <property type="project" value="InterPro"/>
</dbReference>
<feature type="domain" description="ABC transporter" evidence="4">
    <location>
        <begin position="5"/>
        <end position="236"/>
    </location>
</feature>
<evidence type="ECO:0000256" key="1">
    <source>
        <dbReference type="ARBA" id="ARBA00022448"/>
    </source>
</evidence>